<feature type="transmembrane region" description="Helical" evidence="1">
    <location>
        <begin position="12"/>
        <end position="34"/>
    </location>
</feature>
<dbReference type="KEGG" id="rca:Rcas_1706"/>
<keyword evidence="1" id="KW-0472">Membrane</keyword>
<feature type="transmembrane region" description="Helical" evidence="1">
    <location>
        <begin position="69"/>
        <end position="91"/>
    </location>
</feature>
<dbReference type="EMBL" id="CP000804">
    <property type="protein sequence ID" value="ABU57798.1"/>
    <property type="molecule type" value="Genomic_DNA"/>
</dbReference>
<gene>
    <name evidence="2" type="ordered locus">Rcas_1706</name>
</gene>
<feature type="transmembrane region" description="Helical" evidence="1">
    <location>
        <begin position="97"/>
        <end position="121"/>
    </location>
</feature>
<keyword evidence="1" id="KW-1133">Transmembrane helix</keyword>
<dbReference type="NCBIfam" id="TIGR04086">
    <property type="entry name" value="TIGR04086_membr"/>
    <property type="match status" value="1"/>
</dbReference>
<keyword evidence="3" id="KW-1185">Reference proteome</keyword>
<name>A7NJX8_ROSCS</name>
<evidence type="ECO:0000256" key="1">
    <source>
        <dbReference type="SAM" id="Phobius"/>
    </source>
</evidence>
<reference evidence="2 3" key="1">
    <citation type="submission" date="2007-08" db="EMBL/GenBank/DDBJ databases">
        <title>Complete sequence of Roseiflexus castenholzii DSM 13941.</title>
        <authorList>
            <consortium name="US DOE Joint Genome Institute"/>
            <person name="Copeland A."/>
            <person name="Lucas S."/>
            <person name="Lapidus A."/>
            <person name="Barry K."/>
            <person name="Glavina del Rio T."/>
            <person name="Dalin E."/>
            <person name="Tice H."/>
            <person name="Pitluck S."/>
            <person name="Thompson L.S."/>
            <person name="Brettin T."/>
            <person name="Bruce D."/>
            <person name="Detter J.C."/>
            <person name="Han C."/>
            <person name="Tapia R."/>
            <person name="Schmutz J."/>
            <person name="Larimer F."/>
            <person name="Land M."/>
            <person name="Hauser L."/>
            <person name="Kyrpides N."/>
            <person name="Mikhailova N."/>
            <person name="Bryant D.A."/>
            <person name="Hanada S."/>
            <person name="Tsukatani Y."/>
            <person name="Richardson P."/>
        </authorList>
    </citation>
    <scope>NUCLEOTIDE SEQUENCE [LARGE SCALE GENOMIC DNA]</scope>
    <source>
        <strain evidence="3">DSM 13941 / HLO8</strain>
    </source>
</reference>
<organism evidence="2 3">
    <name type="scientific">Roseiflexus castenholzii (strain DSM 13941 / HLO8)</name>
    <dbReference type="NCBI Taxonomy" id="383372"/>
    <lineage>
        <taxon>Bacteria</taxon>
        <taxon>Bacillati</taxon>
        <taxon>Chloroflexota</taxon>
        <taxon>Chloroflexia</taxon>
        <taxon>Chloroflexales</taxon>
        <taxon>Roseiflexineae</taxon>
        <taxon>Roseiflexaceae</taxon>
        <taxon>Roseiflexus</taxon>
    </lineage>
</organism>
<dbReference type="STRING" id="383372.Rcas_1706"/>
<dbReference type="RefSeq" id="WP_012120225.1">
    <property type="nucleotide sequence ID" value="NC_009767.1"/>
</dbReference>
<dbReference type="HOGENOM" id="CLU_1926000_0_0_0"/>
<evidence type="ECO:0000313" key="2">
    <source>
        <dbReference type="EMBL" id="ABU57798.1"/>
    </source>
</evidence>
<evidence type="ECO:0000313" key="3">
    <source>
        <dbReference type="Proteomes" id="UP000000263"/>
    </source>
</evidence>
<dbReference type="Proteomes" id="UP000000263">
    <property type="component" value="Chromosome"/>
</dbReference>
<protein>
    <submittedName>
        <fullName evidence="2">Uncharacterized protein</fullName>
    </submittedName>
</protein>
<feature type="transmembrane region" description="Helical" evidence="1">
    <location>
        <begin position="40"/>
        <end position="62"/>
    </location>
</feature>
<proteinExistence type="predicted"/>
<sequence length="131" mass="13916">MYRSDWLDDMRWGAVALGVATALTAQVAITLLVLNPLAITLIWTAVVLVELCIAVGAFVSGWRARRAALLNGLMAGLISAVVSLLATVVQAPAQVDLLNVLFLFVTFGLMGALGGVLAGYIRTRRLAQAHR</sequence>
<dbReference type="InterPro" id="IPR023804">
    <property type="entry name" value="DUF3792_TM"/>
</dbReference>
<keyword evidence="1" id="KW-0812">Transmembrane</keyword>
<dbReference type="AlphaFoldDB" id="A7NJX8"/>
<accession>A7NJX8</accession>